<comment type="caution">
    <text evidence="3">The sequence shown here is derived from an EMBL/GenBank/DDBJ whole genome shotgun (WGS) entry which is preliminary data.</text>
</comment>
<sequence>MKSILPTLAALCVGLAGAAVLVAPANAAGASDAGAPAKAGSRSGARPSPQAAGPAGQRAGRQSAAGTQINHDQYALRPERDTQPRSSFGLRMKPGWDQQGDPDGPGR</sequence>
<dbReference type="Proteomes" id="UP001216674">
    <property type="component" value="Unassembled WGS sequence"/>
</dbReference>
<evidence type="ECO:0000313" key="3">
    <source>
        <dbReference type="EMBL" id="MDF3837360.1"/>
    </source>
</evidence>
<proteinExistence type="predicted"/>
<evidence type="ECO:0000313" key="4">
    <source>
        <dbReference type="Proteomes" id="UP001216674"/>
    </source>
</evidence>
<protein>
    <submittedName>
        <fullName evidence="3">Uncharacterized protein</fullName>
    </submittedName>
</protein>
<feature type="signal peptide" evidence="2">
    <location>
        <begin position="1"/>
        <end position="18"/>
    </location>
</feature>
<dbReference type="EMBL" id="JARJLM010000502">
    <property type="protein sequence ID" value="MDF3837360.1"/>
    <property type="molecule type" value="Genomic_DNA"/>
</dbReference>
<dbReference type="RefSeq" id="WP_276267583.1">
    <property type="nucleotide sequence ID" value="NZ_JARJLM010000502.1"/>
</dbReference>
<feature type="compositionally biased region" description="Low complexity" evidence="1">
    <location>
        <begin position="28"/>
        <end position="66"/>
    </location>
</feature>
<accession>A0ABT6AXK3</accession>
<evidence type="ECO:0000256" key="1">
    <source>
        <dbReference type="SAM" id="MobiDB-lite"/>
    </source>
</evidence>
<keyword evidence="2" id="KW-0732">Signal</keyword>
<feature type="chain" id="PRO_5046980721" evidence="2">
    <location>
        <begin position="19"/>
        <end position="107"/>
    </location>
</feature>
<organism evidence="3 4">
    <name type="scientific">Cupriavidus basilensis</name>
    <dbReference type="NCBI Taxonomy" id="68895"/>
    <lineage>
        <taxon>Bacteria</taxon>
        <taxon>Pseudomonadati</taxon>
        <taxon>Pseudomonadota</taxon>
        <taxon>Betaproteobacteria</taxon>
        <taxon>Burkholderiales</taxon>
        <taxon>Burkholderiaceae</taxon>
        <taxon>Cupriavidus</taxon>
    </lineage>
</organism>
<reference evidence="3 4" key="1">
    <citation type="submission" date="2023-03" db="EMBL/GenBank/DDBJ databases">
        <title>Draft assemblies of triclosan tolerant bacteria isolated from returned activated sludge.</title>
        <authorList>
            <person name="Van Hamelsveld S."/>
        </authorList>
    </citation>
    <scope>NUCLEOTIDE SEQUENCE [LARGE SCALE GENOMIC DNA]</scope>
    <source>
        <strain evidence="3 4">GW210010_S58</strain>
    </source>
</reference>
<evidence type="ECO:0000256" key="2">
    <source>
        <dbReference type="SAM" id="SignalP"/>
    </source>
</evidence>
<feature type="region of interest" description="Disordered" evidence="1">
    <location>
        <begin position="28"/>
        <end position="107"/>
    </location>
</feature>
<name>A0ABT6AXK3_9BURK</name>
<keyword evidence="4" id="KW-1185">Reference proteome</keyword>
<gene>
    <name evidence="3" type="ORF">P3W85_31090</name>
</gene>
<feature type="compositionally biased region" description="Low complexity" evidence="1">
    <location>
        <begin position="95"/>
        <end position="107"/>
    </location>
</feature>